<feature type="compositionally biased region" description="Acidic residues" evidence="5">
    <location>
        <begin position="322"/>
        <end position="333"/>
    </location>
</feature>
<evidence type="ECO:0000256" key="4">
    <source>
        <dbReference type="ARBA" id="ARBA00022837"/>
    </source>
</evidence>
<dbReference type="AlphaFoldDB" id="A0A6J4V5W3"/>
<feature type="region of interest" description="Disordered" evidence="5">
    <location>
        <begin position="360"/>
        <end position="498"/>
    </location>
</feature>
<evidence type="ECO:0000256" key="2">
    <source>
        <dbReference type="ARBA" id="ARBA00022525"/>
    </source>
</evidence>
<organism evidence="6">
    <name type="scientific">uncultured Thermomicrobiales bacterium</name>
    <dbReference type="NCBI Taxonomy" id="1645740"/>
    <lineage>
        <taxon>Bacteria</taxon>
        <taxon>Pseudomonadati</taxon>
        <taxon>Thermomicrobiota</taxon>
        <taxon>Thermomicrobia</taxon>
        <taxon>Thermomicrobiales</taxon>
        <taxon>environmental samples</taxon>
    </lineage>
</organism>
<sequence length="498" mass="50865">MSPTQPSSHQRRSVLRHAVRQKRNPAPYRVLALGLSLFLAVASIVGVLAQGLGPAGPSPAQGNASVIAQGVAQIRDVDTRWRVAAFNVEAGSEAIAVRYPAFVLGGTTPLLVTDLTAGTRQRVAPGEGAFMTPGQMIRLETFGPPDQFTLLELSPADAELSMGVLGGESGSFVPQPGIRDLDLIRTVAPAGAVSTLDAGAGPTLIRLSAGQITVTSDDATPVTLYAGQAQAFDGPLSIESGPEGATYVAAYIGAVIEFGDIGTPVATPVTEEATPSAPQPGIVLGSTPSPATPPVDAAGDPDGDGLTSAREAELGTDPSLADTDDDGINDGEEINTYNTDPLNLDTDGDLFYDGGELIRGTDPLAIDSDGDDLTDGNEEYTTGTDPVTADTDGDGIDDGQEIEDGTDPLEADTADDEEPTVEPEGEPTEEAAPEPTVEEDAGGDEGEGSLDPDGDGLVNSREAAAGTDPLDGDTDGDGVNDANEVDFGSDPLDETSFP</sequence>
<evidence type="ECO:0000256" key="1">
    <source>
        <dbReference type="ARBA" id="ARBA00004613"/>
    </source>
</evidence>
<feature type="compositionally biased region" description="Acidic residues" evidence="5">
    <location>
        <begin position="391"/>
        <end position="454"/>
    </location>
</feature>
<evidence type="ECO:0000256" key="3">
    <source>
        <dbReference type="ARBA" id="ARBA00022729"/>
    </source>
</evidence>
<evidence type="ECO:0008006" key="7">
    <source>
        <dbReference type="Google" id="ProtNLM"/>
    </source>
</evidence>
<dbReference type="InterPro" id="IPR053180">
    <property type="entry name" value="Ca-binding_acidic-repeat"/>
</dbReference>
<dbReference type="PANTHER" id="PTHR37467">
    <property type="entry name" value="EXPORTED CALCIUM-BINDING GLYCOPROTEIN-RELATED"/>
    <property type="match status" value="1"/>
</dbReference>
<feature type="region of interest" description="Disordered" evidence="5">
    <location>
        <begin position="266"/>
        <end position="344"/>
    </location>
</feature>
<dbReference type="InterPro" id="IPR059100">
    <property type="entry name" value="TSP3_bac"/>
</dbReference>
<evidence type="ECO:0000256" key="5">
    <source>
        <dbReference type="SAM" id="MobiDB-lite"/>
    </source>
</evidence>
<proteinExistence type="predicted"/>
<keyword evidence="2" id="KW-0964">Secreted</keyword>
<evidence type="ECO:0000313" key="6">
    <source>
        <dbReference type="EMBL" id="CAA9568098.1"/>
    </source>
</evidence>
<comment type="subcellular location">
    <subcellularLocation>
        <location evidence="1">Secreted</location>
    </subcellularLocation>
</comment>
<feature type="compositionally biased region" description="Acidic residues" evidence="5">
    <location>
        <begin position="368"/>
        <end position="378"/>
    </location>
</feature>
<dbReference type="EMBL" id="CADCWJ010000485">
    <property type="protein sequence ID" value="CAA9568098.1"/>
    <property type="molecule type" value="Genomic_DNA"/>
</dbReference>
<protein>
    <recommendedName>
        <fullName evidence="7">FecR protein domain-containing protein</fullName>
    </recommendedName>
</protein>
<reference evidence="6" key="1">
    <citation type="submission" date="2020-02" db="EMBL/GenBank/DDBJ databases">
        <authorList>
            <person name="Meier V. D."/>
        </authorList>
    </citation>
    <scope>NUCLEOTIDE SEQUENCE</scope>
    <source>
        <strain evidence="6">AVDCRST_MAG87</strain>
    </source>
</reference>
<dbReference type="Pfam" id="PF18884">
    <property type="entry name" value="TSP3_bac"/>
    <property type="match status" value="6"/>
</dbReference>
<dbReference type="PANTHER" id="PTHR37467:SF1">
    <property type="entry name" value="EXPORTED CALCIUM-BINDING GLYCOPROTEIN"/>
    <property type="match status" value="1"/>
</dbReference>
<name>A0A6J4V5W3_9BACT</name>
<accession>A0A6J4V5W3</accession>
<keyword evidence="3" id="KW-0732">Signal</keyword>
<gene>
    <name evidence="6" type="ORF">AVDCRST_MAG87-2132</name>
</gene>
<keyword evidence="4" id="KW-0106">Calcium</keyword>